<dbReference type="InterPro" id="IPR026893">
    <property type="entry name" value="Tyr/Ser_Pase_IphP-type"/>
</dbReference>
<comment type="caution">
    <text evidence="1">The sequence shown here is derived from an EMBL/GenBank/DDBJ whole genome shotgun (WGS) entry which is preliminary data.</text>
</comment>
<reference evidence="1 2" key="1">
    <citation type="submission" date="2018-03" db="EMBL/GenBank/DDBJ databases">
        <title>Genomic Encyclopedia of Archaeal and Bacterial Type Strains, Phase II (KMG-II): from individual species to whole genera.</title>
        <authorList>
            <person name="Goeker M."/>
        </authorList>
    </citation>
    <scope>NUCLEOTIDE SEQUENCE [LARGE SCALE GENOMIC DNA]</scope>
    <source>
        <strain evidence="1 2">DSM 45312</strain>
    </source>
</reference>
<dbReference type="InterPro" id="IPR016130">
    <property type="entry name" value="Tyr_Pase_AS"/>
</dbReference>
<dbReference type="InterPro" id="IPR029021">
    <property type="entry name" value="Prot-tyrosine_phosphatase-like"/>
</dbReference>
<name>A0A2P8DU02_9ACTN</name>
<dbReference type="OrthoDB" id="1188001at2"/>
<keyword evidence="2" id="KW-1185">Reference proteome</keyword>
<proteinExistence type="predicted"/>
<dbReference type="RefSeq" id="WP_106580894.1">
    <property type="nucleotide sequence ID" value="NZ_PYGA01000001.1"/>
</dbReference>
<dbReference type="Proteomes" id="UP000240542">
    <property type="component" value="Unassembled WGS sequence"/>
</dbReference>
<protein>
    <submittedName>
        <fullName evidence="1">Protein-tyrosine phosphatase</fullName>
    </submittedName>
</protein>
<dbReference type="Gene3D" id="3.90.190.10">
    <property type="entry name" value="Protein tyrosine phosphatase superfamily"/>
    <property type="match status" value="1"/>
</dbReference>
<accession>A0A2P8DU02</accession>
<dbReference type="AlphaFoldDB" id="A0A2P8DU02"/>
<dbReference type="Pfam" id="PF13350">
    <property type="entry name" value="Y_phosphatase3"/>
    <property type="match status" value="1"/>
</dbReference>
<dbReference type="EMBL" id="PYGA01000001">
    <property type="protein sequence ID" value="PSL00697.1"/>
    <property type="molecule type" value="Genomic_DNA"/>
</dbReference>
<dbReference type="SUPFAM" id="SSF52799">
    <property type="entry name" value="(Phosphotyrosine protein) phosphatases II"/>
    <property type="match status" value="1"/>
</dbReference>
<dbReference type="PROSITE" id="PS00383">
    <property type="entry name" value="TYR_PHOSPHATASE_1"/>
    <property type="match status" value="1"/>
</dbReference>
<evidence type="ECO:0000313" key="2">
    <source>
        <dbReference type="Proteomes" id="UP000240542"/>
    </source>
</evidence>
<sequence>MINDALTLATVPNFRDLGGYPAETGRVRSGLLFRADTLSDIGDSDLAELQRIGVRQVIDLRTAFERESAADRVPAGAEYTVLDVQREHATGGDLASLLADPERAGTELADGGAERFMHAVYRALAGTGDAADAYRGLVERAAYGPLPLVFHCFAGKDRTGWGAVLLLSLLGVGSDAVIADYLASNDRLEAAAARLGGLAESMGLDPALVAPLMDVRVDYLHSAFDEVERSYGGFAGYLADGLGVDAATVAALRERLLEPAE</sequence>
<gene>
    <name evidence="1" type="ORF">CLV63_101171</name>
</gene>
<evidence type="ECO:0000313" key="1">
    <source>
        <dbReference type="EMBL" id="PSL00697.1"/>
    </source>
</evidence>
<dbReference type="GO" id="GO:0004721">
    <property type="term" value="F:phosphoprotein phosphatase activity"/>
    <property type="evidence" value="ECO:0007669"/>
    <property type="project" value="InterPro"/>
</dbReference>
<organism evidence="1 2">
    <name type="scientific">Murinocardiopsis flavida</name>
    <dbReference type="NCBI Taxonomy" id="645275"/>
    <lineage>
        <taxon>Bacteria</taxon>
        <taxon>Bacillati</taxon>
        <taxon>Actinomycetota</taxon>
        <taxon>Actinomycetes</taxon>
        <taxon>Streptosporangiales</taxon>
        <taxon>Nocardiopsidaceae</taxon>
        <taxon>Murinocardiopsis</taxon>
    </lineage>
</organism>